<feature type="domain" description="TF-B3" evidence="7">
    <location>
        <begin position="21"/>
        <end position="114"/>
    </location>
</feature>
<accession>A0AAV0NIQ2</accession>
<protein>
    <recommendedName>
        <fullName evidence="7">TF-B3 domain-containing protein</fullName>
    </recommendedName>
</protein>
<dbReference type="EMBL" id="CAMGYJ010000008">
    <property type="protein sequence ID" value="CAI0458512.1"/>
    <property type="molecule type" value="Genomic_DNA"/>
</dbReference>
<dbReference type="AlphaFoldDB" id="A0AAV0NIQ2"/>
<dbReference type="GO" id="GO:0005634">
    <property type="term" value="C:nucleus"/>
    <property type="evidence" value="ECO:0007669"/>
    <property type="project" value="UniProtKB-SubCell"/>
</dbReference>
<feature type="region of interest" description="Disordered" evidence="6">
    <location>
        <begin position="439"/>
        <end position="480"/>
    </location>
</feature>
<evidence type="ECO:0000259" key="7">
    <source>
        <dbReference type="PROSITE" id="PS50863"/>
    </source>
</evidence>
<sequence>MALTGDRRRDGNGSPLVAGTRFFKIILQSTLCDRKLLIPGEFVRNCGECLPESAILKVPSGATWAVDVVRDEIGVWFSNGWQEFAEFHSLEFGHFLVFEYEGCSRFSVVICDKTAAEIAYPIPTTSEPNVEEIEDSFDTRIRKKSKPLSEVSPRQAKNKKKRMRGSISAENAAEMGSWTRIVSQADGSDDEQDGESKRMPSCARQCRAITGFTSPHPFFEVQITTSMLKKKRLLVLLQLNCISLAGCVLWHIPQNEKVVELQVRDETWSVAVVRKQNKYVKFAGGWLRFAKENLVEPGNFCVFECIRSSISLCSAANDLVRKGNSDHITNLFHLGGNRKCSSGTSLVQDMNRSNNNGVGGRQQEHLQCGENAKLNECTRKRRPNDDGGKRKANWETSRRGRDSLFVKEINSNNGSGAKRPEQPLSVENAAQNVFMSAGKRSTANGGENSKVNQEGPWKNGASNRPSSSRRHRPTIQPVEGFTSRPDFLQVSVTKYAENTGLKMHGGFVLRYITNWNGKMVELKLGERDMVRGNYVTPWCSYYL</sequence>
<feature type="compositionally biased region" description="Basic and acidic residues" evidence="6">
    <location>
        <begin position="383"/>
        <end position="405"/>
    </location>
</feature>
<evidence type="ECO:0000256" key="2">
    <source>
        <dbReference type="ARBA" id="ARBA00023015"/>
    </source>
</evidence>
<keyword evidence="9" id="KW-1185">Reference proteome</keyword>
<dbReference type="PROSITE" id="PS50863">
    <property type="entry name" value="B3"/>
    <property type="match status" value="1"/>
</dbReference>
<evidence type="ECO:0000313" key="9">
    <source>
        <dbReference type="Proteomes" id="UP001154282"/>
    </source>
</evidence>
<dbReference type="SUPFAM" id="SSF101936">
    <property type="entry name" value="DNA-binding pseudobarrel domain"/>
    <property type="match status" value="2"/>
</dbReference>
<dbReference type="InterPro" id="IPR015300">
    <property type="entry name" value="DNA-bd_pseudobarrel_sf"/>
</dbReference>
<evidence type="ECO:0000256" key="4">
    <source>
        <dbReference type="ARBA" id="ARBA00023163"/>
    </source>
</evidence>
<reference evidence="8" key="1">
    <citation type="submission" date="2022-08" db="EMBL/GenBank/DDBJ databases">
        <authorList>
            <person name="Gutierrez-Valencia J."/>
        </authorList>
    </citation>
    <scope>NUCLEOTIDE SEQUENCE</scope>
</reference>
<dbReference type="InterPro" id="IPR050655">
    <property type="entry name" value="Plant_B3_domain"/>
</dbReference>
<dbReference type="GO" id="GO:0003677">
    <property type="term" value="F:DNA binding"/>
    <property type="evidence" value="ECO:0007669"/>
    <property type="project" value="UniProtKB-KW"/>
</dbReference>
<dbReference type="CDD" id="cd10017">
    <property type="entry name" value="B3_DNA"/>
    <property type="match status" value="2"/>
</dbReference>
<feature type="region of interest" description="Disordered" evidence="6">
    <location>
        <begin position="144"/>
        <end position="169"/>
    </location>
</feature>
<gene>
    <name evidence="8" type="ORF">LITE_LOCUS33576</name>
</gene>
<keyword evidence="5" id="KW-0539">Nucleus</keyword>
<evidence type="ECO:0000256" key="3">
    <source>
        <dbReference type="ARBA" id="ARBA00023125"/>
    </source>
</evidence>
<evidence type="ECO:0000313" key="8">
    <source>
        <dbReference type="EMBL" id="CAI0458512.1"/>
    </source>
</evidence>
<dbReference type="SMART" id="SM01019">
    <property type="entry name" value="B3"/>
    <property type="match status" value="2"/>
</dbReference>
<dbReference type="Gene3D" id="2.40.330.10">
    <property type="entry name" value="DNA-binding pseudobarrel domain"/>
    <property type="match status" value="2"/>
</dbReference>
<dbReference type="Pfam" id="PF02362">
    <property type="entry name" value="B3"/>
    <property type="match status" value="2"/>
</dbReference>
<name>A0AAV0NIQ2_9ROSI</name>
<keyword evidence="2" id="KW-0805">Transcription regulation</keyword>
<evidence type="ECO:0000256" key="6">
    <source>
        <dbReference type="SAM" id="MobiDB-lite"/>
    </source>
</evidence>
<keyword evidence="3" id="KW-0238">DNA-binding</keyword>
<dbReference type="PANTHER" id="PTHR31920:SF108">
    <property type="entry name" value="B3 DOMAIN-CONTAINING TRANSCRIPTION FACTOR VRN1-LIKE"/>
    <property type="match status" value="1"/>
</dbReference>
<proteinExistence type="predicted"/>
<comment type="subcellular location">
    <subcellularLocation>
        <location evidence="1">Nucleus</location>
    </subcellularLocation>
</comment>
<dbReference type="Proteomes" id="UP001154282">
    <property type="component" value="Unassembled WGS sequence"/>
</dbReference>
<comment type="caution">
    <text evidence="8">The sequence shown here is derived from an EMBL/GenBank/DDBJ whole genome shotgun (WGS) entry which is preliminary data.</text>
</comment>
<dbReference type="InterPro" id="IPR003340">
    <property type="entry name" value="B3_DNA-bd"/>
</dbReference>
<evidence type="ECO:0000256" key="5">
    <source>
        <dbReference type="ARBA" id="ARBA00023242"/>
    </source>
</evidence>
<dbReference type="PANTHER" id="PTHR31920">
    <property type="entry name" value="B3 DOMAIN-CONTAINING"/>
    <property type="match status" value="1"/>
</dbReference>
<keyword evidence="4" id="KW-0804">Transcription</keyword>
<evidence type="ECO:0000256" key="1">
    <source>
        <dbReference type="ARBA" id="ARBA00004123"/>
    </source>
</evidence>
<organism evidence="8 9">
    <name type="scientific">Linum tenue</name>
    <dbReference type="NCBI Taxonomy" id="586396"/>
    <lineage>
        <taxon>Eukaryota</taxon>
        <taxon>Viridiplantae</taxon>
        <taxon>Streptophyta</taxon>
        <taxon>Embryophyta</taxon>
        <taxon>Tracheophyta</taxon>
        <taxon>Spermatophyta</taxon>
        <taxon>Magnoliopsida</taxon>
        <taxon>eudicotyledons</taxon>
        <taxon>Gunneridae</taxon>
        <taxon>Pentapetalae</taxon>
        <taxon>rosids</taxon>
        <taxon>fabids</taxon>
        <taxon>Malpighiales</taxon>
        <taxon>Linaceae</taxon>
        <taxon>Linum</taxon>
    </lineage>
</organism>
<feature type="compositionally biased region" description="Polar residues" evidence="6">
    <location>
        <begin position="439"/>
        <end position="452"/>
    </location>
</feature>
<feature type="region of interest" description="Disordered" evidence="6">
    <location>
        <begin position="351"/>
        <end position="424"/>
    </location>
</feature>